<evidence type="ECO:0000313" key="1">
    <source>
        <dbReference type="EMBL" id="EMS58763.1"/>
    </source>
</evidence>
<gene>
    <name evidence="1" type="ORF">TRIUR3_28186</name>
</gene>
<name>M7Z6E6_TRIUA</name>
<reference evidence="1" key="1">
    <citation type="journal article" date="2013" name="Nature">
        <title>Draft genome of the wheat A-genome progenitor Triticum urartu.</title>
        <authorList>
            <person name="Ling H.Q."/>
            <person name="Zhao S."/>
            <person name="Liu D."/>
            <person name="Wang J."/>
            <person name="Sun H."/>
            <person name="Zhang C."/>
            <person name="Fan H."/>
            <person name="Li D."/>
            <person name="Dong L."/>
            <person name="Tao Y."/>
            <person name="Gao C."/>
            <person name="Wu H."/>
            <person name="Li Y."/>
            <person name="Cui Y."/>
            <person name="Guo X."/>
            <person name="Zheng S."/>
            <person name="Wang B."/>
            <person name="Yu K."/>
            <person name="Liang Q."/>
            <person name="Yang W."/>
            <person name="Lou X."/>
            <person name="Chen J."/>
            <person name="Feng M."/>
            <person name="Jian J."/>
            <person name="Zhang X."/>
            <person name="Luo G."/>
            <person name="Jiang Y."/>
            <person name="Liu J."/>
            <person name="Wang Z."/>
            <person name="Sha Y."/>
            <person name="Zhang B."/>
            <person name="Wu H."/>
            <person name="Tang D."/>
            <person name="Shen Q."/>
            <person name="Xue P."/>
            <person name="Zou S."/>
            <person name="Wang X."/>
            <person name="Liu X."/>
            <person name="Wang F."/>
            <person name="Yang Y."/>
            <person name="An X."/>
            <person name="Dong Z."/>
            <person name="Zhang K."/>
            <person name="Zhang X."/>
            <person name="Luo M.C."/>
            <person name="Dvorak J."/>
            <person name="Tong Y."/>
            <person name="Wang J."/>
            <person name="Yang H."/>
            <person name="Li Z."/>
            <person name="Wang D."/>
            <person name="Zhang A."/>
            <person name="Wang J."/>
        </authorList>
    </citation>
    <scope>NUCLEOTIDE SEQUENCE</scope>
</reference>
<accession>M7Z6E6</accession>
<organism evidence="1">
    <name type="scientific">Triticum urartu</name>
    <name type="common">Red wild einkorn</name>
    <name type="synonym">Crithodium urartu</name>
    <dbReference type="NCBI Taxonomy" id="4572"/>
    <lineage>
        <taxon>Eukaryota</taxon>
        <taxon>Viridiplantae</taxon>
        <taxon>Streptophyta</taxon>
        <taxon>Embryophyta</taxon>
        <taxon>Tracheophyta</taxon>
        <taxon>Spermatophyta</taxon>
        <taxon>Magnoliopsida</taxon>
        <taxon>Liliopsida</taxon>
        <taxon>Poales</taxon>
        <taxon>Poaceae</taxon>
        <taxon>BOP clade</taxon>
        <taxon>Pooideae</taxon>
        <taxon>Triticodae</taxon>
        <taxon>Triticeae</taxon>
        <taxon>Triticinae</taxon>
        <taxon>Triticum</taxon>
    </lineage>
</organism>
<proteinExistence type="predicted"/>
<sequence length="73" mass="7599">MARSDLSYGSCFFYAKSAGIVKSIDGQIGINGKEDLSYGSCFFYAKSAAVKSIDGQIGINGKEAAGMLLSSSD</sequence>
<protein>
    <submittedName>
        <fullName evidence="1">Uncharacterized protein</fullName>
    </submittedName>
</protein>
<dbReference type="EMBL" id="KD128915">
    <property type="protein sequence ID" value="EMS58763.1"/>
    <property type="molecule type" value="Genomic_DNA"/>
</dbReference>
<dbReference type="AlphaFoldDB" id="M7Z6E6"/>